<dbReference type="InterPro" id="IPR038063">
    <property type="entry name" value="Transpep_catalytic_dom"/>
</dbReference>
<feature type="domain" description="L,D-TPase catalytic" evidence="8">
    <location>
        <begin position="188"/>
        <end position="309"/>
    </location>
</feature>
<evidence type="ECO:0000256" key="5">
    <source>
        <dbReference type="ARBA" id="ARBA00023316"/>
    </source>
</evidence>
<dbReference type="Pfam" id="PF08239">
    <property type="entry name" value="SH3_3"/>
    <property type="match status" value="1"/>
</dbReference>
<dbReference type="PANTHER" id="PTHR30582">
    <property type="entry name" value="L,D-TRANSPEPTIDASE"/>
    <property type="match status" value="1"/>
</dbReference>
<keyword evidence="7" id="KW-0812">Transmembrane</keyword>
<dbReference type="GO" id="GO:0016740">
    <property type="term" value="F:transferase activity"/>
    <property type="evidence" value="ECO:0007669"/>
    <property type="project" value="UniProtKB-KW"/>
</dbReference>
<dbReference type="GO" id="GO:0071555">
    <property type="term" value="P:cell wall organization"/>
    <property type="evidence" value="ECO:0007669"/>
    <property type="project" value="UniProtKB-UniRule"/>
</dbReference>
<dbReference type="Gene3D" id="2.40.440.10">
    <property type="entry name" value="L,D-transpeptidase catalytic domain-like"/>
    <property type="match status" value="1"/>
</dbReference>
<dbReference type="GO" id="GO:0005576">
    <property type="term" value="C:extracellular region"/>
    <property type="evidence" value="ECO:0007669"/>
    <property type="project" value="TreeGrafter"/>
</dbReference>
<keyword evidence="4 6" id="KW-0573">Peptidoglycan synthesis</keyword>
<reference evidence="9 10" key="1">
    <citation type="journal article" date="2016" name="Nat. Commun.">
        <title>Thousands of microbial genomes shed light on interconnected biogeochemical processes in an aquifer system.</title>
        <authorList>
            <person name="Anantharaman K."/>
            <person name="Brown C.T."/>
            <person name="Hug L.A."/>
            <person name="Sharon I."/>
            <person name="Castelle C.J."/>
            <person name="Probst A.J."/>
            <person name="Thomas B.C."/>
            <person name="Singh A."/>
            <person name="Wilkins M.J."/>
            <person name="Karaoz U."/>
            <person name="Brodie E.L."/>
            <person name="Williams K.H."/>
            <person name="Hubbard S.S."/>
            <person name="Banfield J.F."/>
        </authorList>
    </citation>
    <scope>NUCLEOTIDE SEQUENCE [LARGE SCALE GENOMIC DNA]</scope>
</reference>
<keyword evidence="7" id="KW-1133">Transmembrane helix</keyword>
<dbReference type="EMBL" id="MFAE01000009">
    <property type="protein sequence ID" value="OGD67079.1"/>
    <property type="molecule type" value="Genomic_DNA"/>
</dbReference>
<dbReference type="STRING" id="1797582.A2442_00440"/>
<keyword evidence="2" id="KW-0808">Transferase</keyword>
<comment type="pathway">
    <text evidence="1 6">Cell wall biogenesis; peptidoglycan biosynthesis.</text>
</comment>
<evidence type="ECO:0000256" key="2">
    <source>
        <dbReference type="ARBA" id="ARBA00022679"/>
    </source>
</evidence>
<dbReference type="AlphaFoldDB" id="A0A1F5EI22"/>
<dbReference type="Pfam" id="PF03734">
    <property type="entry name" value="YkuD"/>
    <property type="match status" value="1"/>
</dbReference>
<keyword evidence="5 6" id="KW-0961">Cell wall biogenesis/degradation</keyword>
<organism evidence="9 10">
    <name type="scientific">Candidatus Campbellbacteria bacterium RIFOXYC2_FULL_35_25</name>
    <dbReference type="NCBI Taxonomy" id="1797582"/>
    <lineage>
        <taxon>Bacteria</taxon>
        <taxon>Candidatus Campbelliibacteriota</taxon>
    </lineage>
</organism>
<protein>
    <recommendedName>
        <fullName evidence="8">L,D-TPase catalytic domain-containing protein</fullName>
    </recommendedName>
</protein>
<dbReference type="GO" id="GO:0008360">
    <property type="term" value="P:regulation of cell shape"/>
    <property type="evidence" value="ECO:0007669"/>
    <property type="project" value="UniProtKB-UniRule"/>
</dbReference>
<dbReference type="PANTHER" id="PTHR30582:SF2">
    <property type="entry name" value="L,D-TRANSPEPTIDASE YCIB-RELATED"/>
    <property type="match status" value="1"/>
</dbReference>
<feature type="transmembrane region" description="Helical" evidence="7">
    <location>
        <begin position="12"/>
        <end position="31"/>
    </location>
</feature>
<dbReference type="InterPro" id="IPR050979">
    <property type="entry name" value="LD-transpeptidase"/>
</dbReference>
<dbReference type="Proteomes" id="UP000179003">
    <property type="component" value="Unassembled WGS sequence"/>
</dbReference>
<gene>
    <name evidence="9" type="ORF">A2442_00440</name>
</gene>
<feature type="active site" description="Nucleophile" evidence="6">
    <location>
        <position position="285"/>
    </location>
</feature>
<evidence type="ECO:0000256" key="3">
    <source>
        <dbReference type="ARBA" id="ARBA00022960"/>
    </source>
</evidence>
<proteinExistence type="predicted"/>
<dbReference type="GO" id="GO:0071972">
    <property type="term" value="F:peptidoglycan L,D-transpeptidase activity"/>
    <property type="evidence" value="ECO:0007669"/>
    <property type="project" value="TreeGrafter"/>
</dbReference>
<evidence type="ECO:0000256" key="1">
    <source>
        <dbReference type="ARBA" id="ARBA00004752"/>
    </source>
</evidence>
<sequence length="310" mass="35604">MFVTQKHHRNTIIIFSGVLFILLFFIILILFKPNLLSEQETSSLQEYIDDPSSKYLEAPANPFLHEEEVVVEITSEKILPIKKVLFEYVEVIDGCGPHFEEECLNVRSGPGVEYPVVSRLRNGIVLKVGGKVENEGQVWYKIIFDEWLRYPERVKGNWYVSADHVRVLLDEGIRTIYDEENSAATTTKKIIVDRSSQTLYAYDGDILFMTEKISTGLELTPTPRGEFTIFRKTPSRYMQGPIPNIANQYYDLPGVPWNLYFTHGGAVIHGAYWHTSFGKEYSHGCVNLWPEKAQELYNWAELGTLVIVKD</sequence>
<dbReference type="CDD" id="cd16913">
    <property type="entry name" value="YkuD_like"/>
    <property type="match status" value="1"/>
</dbReference>
<dbReference type="GO" id="GO:0018104">
    <property type="term" value="P:peptidoglycan-protein cross-linking"/>
    <property type="evidence" value="ECO:0007669"/>
    <property type="project" value="TreeGrafter"/>
</dbReference>
<dbReference type="InterPro" id="IPR005490">
    <property type="entry name" value="LD_TPept_cat_dom"/>
</dbReference>
<evidence type="ECO:0000313" key="10">
    <source>
        <dbReference type="Proteomes" id="UP000179003"/>
    </source>
</evidence>
<dbReference type="PROSITE" id="PS52029">
    <property type="entry name" value="LD_TPASE"/>
    <property type="match status" value="1"/>
</dbReference>
<dbReference type="UniPathway" id="UPA00219"/>
<name>A0A1F5EI22_9BACT</name>
<accession>A0A1F5EI22</accession>
<dbReference type="Gene3D" id="2.30.30.40">
    <property type="entry name" value="SH3 Domains"/>
    <property type="match status" value="1"/>
</dbReference>
<evidence type="ECO:0000259" key="8">
    <source>
        <dbReference type="PROSITE" id="PS52029"/>
    </source>
</evidence>
<dbReference type="InterPro" id="IPR003646">
    <property type="entry name" value="SH3-like_bac-type"/>
</dbReference>
<evidence type="ECO:0000256" key="4">
    <source>
        <dbReference type="ARBA" id="ARBA00022984"/>
    </source>
</evidence>
<evidence type="ECO:0000256" key="7">
    <source>
        <dbReference type="SAM" id="Phobius"/>
    </source>
</evidence>
<keyword evidence="3 6" id="KW-0133">Cell shape</keyword>
<evidence type="ECO:0000256" key="6">
    <source>
        <dbReference type="PROSITE-ProRule" id="PRU01373"/>
    </source>
</evidence>
<comment type="caution">
    <text evidence="9">The sequence shown here is derived from an EMBL/GenBank/DDBJ whole genome shotgun (WGS) entry which is preliminary data.</text>
</comment>
<feature type="active site" description="Proton donor/acceptor" evidence="6">
    <location>
        <position position="269"/>
    </location>
</feature>
<evidence type="ECO:0000313" key="9">
    <source>
        <dbReference type="EMBL" id="OGD67079.1"/>
    </source>
</evidence>
<dbReference type="SUPFAM" id="SSF141523">
    <property type="entry name" value="L,D-transpeptidase catalytic domain-like"/>
    <property type="match status" value="1"/>
</dbReference>
<keyword evidence="7" id="KW-0472">Membrane</keyword>